<comment type="subcellular location">
    <subcellularLocation>
        <location evidence="1">Endomembrane system</location>
    </subcellularLocation>
</comment>
<name>A0A0D2KF33_9EURO</name>
<keyword evidence="9" id="KW-1185">Reference proteome</keyword>
<dbReference type="GeneID" id="27714571"/>
<dbReference type="VEuPathDB" id="FungiDB:Z520_08825"/>
<dbReference type="SUPFAM" id="SSF64356">
    <property type="entry name" value="SNARE-like"/>
    <property type="match status" value="1"/>
</dbReference>
<gene>
    <name evidence="8" type="ORF">Z520_08825</name>
</gene>
<evidence type="ECO:0000256" key="6">
    <source>
        <dbReference type="SAM" id="MobiDB-lite"/>
    </source>
</evidence>
<dbReference type="Gene3D" id="3.30.450.60">
    <property type="match status" value="1"/>
</dbReference>
<dbReference type="GO" id="GO:0006886">
    <property type="term" value="P:intracellular protein transport"/>
    <property type="evidence" value="ECO:0007669"/>
    <property type="project" value="UniProtKB-UniRule"/>
</dbReference>
<protein>
    <recommendedName>
        <fullName evidence="7">MHD domain-containing protein</fullName>
    </recommendedName>
</protein>
<evidence type="ECO:0000256" key="3">
    <source>
        <dbReference type="ARBA" id="ARBA00022927"/>
    </source>
</evidence>
<keyword evidence="3 5" id="KW-0653">Protein transport</keyword>
<evidence type="ECO:0000256" key="2">
    <source>
        <dbReference type="ARBA" id="ARBA00022448"/>
    </source>
</evidence>
<feature type="region of interest" description="Disordered" evidence="6">
    <location>
        <begin position="343"/>
        <end position="370"/>
    </location>
</feature>
<dbReference type="Gene3D" id="2.60.40.1170">
    <property type="entry name" value="Mu homology domain, subdomain B"/>
    <property type="match status" value="2"/>
</dbReference>
<dbReference type="PROSITE" id="PS51072">
    <property type="entry name" value="MHD"/>
    <property type="match status" value="1"/>
</dbReference>
<dbReference type="PANTHER" id="PTHR10529">
    <property type="entry name" value="AP COMPLEX SUBUNIT MU"/>
    <property type="match status" value="1"/>
</dbReference>
<dbReference type="InterPro" id="IPR050431">
    <property type="entry name" value="Adaptor_comp_med_subunit"/>
</dbReference>
<evidence type="ECO:0000256" key="5">
    <source>
        <dbReference type="PIRNR" id="PIRNR005992"/>
    </source>
</evidence>
<dbReference type="PIRSF" id="PIRSF005992">
    <property type="entry name" value="Clathrin_mu"/>
    <property type="match status" value="1"/>
</dbReference>
<dbReference type="AlphaFoldDB" id="A0A0D2KF33"/>
<keyword evidence="2 5" id="KW-0813">Transport</keyword>
<dbReference type="SUPFAM" id="SSF49447">
    <property type="entry name" value="Second domain of Mu2 adaptin subunit (ap50) of ap2 adaptor"/>
    <property type="match status" value="1"/>
</dbReference>
<dbReference type="EMBL" id="KN848082">
    <property type="protein sequence ID" value="KIX95308.1"/>
    <property type="molecule type" value="Genomic_DNA"/>
</dbReference>
<organism evidence="8 9">
    <name type="scientific">Fonsecaea multimorphosa CBS 102226</name>
    <dbReference type="NCBI Taxonomy" id="1442371"/>
    <lineage>
        <taxon>Eukaryota</taxon>
        <taxon>Fungi</taxon>
        <taxon>Dikarya</taxon>
        <taxon>Ascomycota</taxon>
        <taxon>Pezizomycotina</taxon>
        <taxon>Eurotiomycetes</taxon>
        <taxon>Chaetothyriomycetidae</taxon>
        <taxon>Chaetothyriales</taxon>
        <taxon>Herpotrichiellaceae</taxon>
        <taxon>Fonsecaea</taxon>
    </lineage>
</organism>
<evidence type="ECO:0000313" key="8">
    <source>
        <dbReference type="EMBL" id="KIX95308.1"/>
    </source>
</evidence>
<proteinExistence type="inferred from homology"/>
<evidence type="ECO:0000259" key="7">
    <source>
        <dbReference type="PROSITE" id="PS51072"/>
    </source>
</evidence>
<dbReference type="STRING" id="1442371.A0A0D2KF33"/>
<evidence type="ECO:0000256" key="1">
    <source>
        <dbReference type="ARBA" id="ARBA00004308"/>
    </source>
</evidence>
<dbReference type="CDD" id="cd14837">
    <property type="entry name" value="AP3_Mu_N"/>
    <property type="match status" value="1"/>
</dbReference>
<accession>A0A0D2KF33</accession>
<dbReference type="GO" id="GO:0012505">
    <property type="term" value="C:endomembrane system"/>
    <property type="evidence" value="ECO:0007669"/>
    <property type="project" value="UniProtKB-SubCell"/>
</dbReference>
<dbReference type="GO" id="GO:0016192">
    <property type="term" value="P:vesicle-mediated transport"/>
    <property type="evidence" value="ECO:0007669"/>
    <property type="project" value="InterPro"/>
</dbReference>
<keyword evidence="4" id="KW-0472">Membrane</keyword>
<dbReference type="InterPro" id="IPR036168">
    <property type="entry name" value="AP2_Mu_C_sf"/>
</dbReference>
<evidence type="ECO:0000313" key="9">
    <source>
        <dbReference type="Proteomes" id="UP000053411"/>
    </source>
</evidence>
<evidence type="ECO:0000256" key="4">
    <source>
        <dbReference type="ARBA" id="ARBA00023136"/>
    </source>
</evidence>
<dbReference type="InterPro" id="IPR028565">
    <property type="entry name" value="MHD"/>
</dbReference>
<dbReference type="Proteomes" id="UP000053411">
    <property type="component" value="Unassembled WGS sequence"/>
</dbReference>
<dbReference type="InterPro" id="IPR011012">
    <property type="entry name" value="Longin-like_dom_sf"/>
</dbReference>
<dbReference type="GO" id="GO:0030131">
    <property type="term" value="C:clathrin adaptor complex"/>
    <property type="evidence" value="ECO:0007669"/>
    <property type="project" value="UniProtKB-UniRule"/>
</dbReference>
<feature type="domain" description="MHD" evidence="7">
    <location>
        <begin position="193"/>
        <end position="551"/>
    </location>
</feature>
<dbReference type="OrthoDB" id="870at2759"/>
<feature type="compositionally biased region" description="Polar residues" evidence="6">
    <location>
        <begin position="343"/>
        <end position="361"/>
    </location>
</feature>
<dbReference type="InterPro" id="IPR001392">
    <property type="entry name" value="Clathrin_mu"/>
</dbReference>
<sequence length="554" mass="58406">MSVTIDALYVFDDHNNCVLEHIYSGRPPSAQALITSLTARTGPRPSILQLSDLAPPTTAYSISPSGFQLIAVSGKDAQSLAILDFLQRVLDVFEDFLGSPLLTTKIEDNYEIVAQLLGEMCDGGIVCNTEPNALRESVEVSSVLGKLFTHVGLPGASPALGPSSNFSSSLRGTASPPVGPAIPWRRSNVRHTSNELYVDIIENLSVIFAPSGRPISARSHGSIAFTAKISGVPDLLLVLTAPGGTSSAKTSGITRTMQLPVFHPCVRLARWKEHPGELSFVPPDGRFMLGGYETDLMPTSLDTDQPPSKSDKVFLPATVDLRSGLGSSGSEFEAKLTLNNNFPGVSSATKPAASRTSSGPMSSLSFGGASSGSSSAPTLEAVMVTIPFPSDVRSVTELKASRGEATFNAFERVVEWKVPTKDGASINGTATLTGTVAGAFNAQSDMDEETQAAEIGKQNTMAGYYQEDVVANQGTASESSGGNGSAKRTQAIKALMPRSIAVSFSVKGWLPSGIKVDSLMVDVKKSKGLGDGVRPYKGVKYLTVSRQGVERRVE</sequence>
<reference evidence="8 9" key="1">
    <citation type="submission" date="2015-01" db="EMBL/GenBank/DDBJ databases">
        <title>The Genome Sequence of Fonsecaea multimorphosa CBS 102226.</title>
        <authorList>
            <consortium name="The Broad Institute Genomics Platform"/>
            <person name="Cuomo C."/>
            <person name="de Hoog S."/>
            <person name="Gorbushina A."/>
            <person name="Stielow B."/>
            <person name="Teixiera M."/>
            <person name="Abouelleil A."/>
            <person name="Chapman S.B."/>
            <person name="Priest M."/>
            <person name="Young S.K."/>
            <person name="Wortman J."/>
            <person name="Nusbaum C."/>
            <person name="Birren B."/>
        </authorList>
    </citation>
    <scope>NUCLEOTIDE SEQUENCE [LARGE SCALE GENOMIC DNA]</scope>
    <source>
        <strain evidence="8 9">CBS 102226</strain>
    </source>
</reference>
<comment type="similarity">
    <text evidence="5">Belongs to the adaptor complexes medium subunit family.</text>
</comment>
<dbReference type="Pfam" id="PF00928">
    <property type="entry name" value="Adap_comp_sub"/>
    <property type="match status" value="1"/>
</dbReference>
<dbReference type="RefSeq" id="XP_016629431.1">
    <property type="nucleotide sequence ID" value="XM_016779321.1"/>
</dbReference>